<sequence length="83" mass="9455">RMRFERNGAQRLGCAGLYDCERRDHECRSTGRWRWRKVPPVGSLETASSQGEGDWFLERTHAALGLGQLTRNGIRDFQSDACA</sequence>
<feature type="non-terminal residue" evidence="1">
    <location>
        <position position="83"/>
    </location>
</feature>
<dbReference type="AlphaFoldDB" id="A0A061RVJ9"/>
<organism evidence="1">
    <name type="scientific">Tetraselmis sp. GSL018</name>
    <dbReference type="NCBI Taxonomy" id="582737"/>
    <lineage>
        <taxon>Eukaryota</taxon>
        <taxon>Viridiplantae</taxon>
        <taxon>Chlorophyta</taxon>
        <taxon>core chlorophytes</taxon>
        <taxon>Chlorodendrophyceae</taxon>
        <taxon>Chlorodendrales</taxon>
        <taxon>Chlorodendraceae</taxon>
        <taxon>Tetraselmis</taxon>
    </lineage>
</organism>
<protein>
    <submittedName>
        <fullName evidence="1">Uncharacterized protein</fullName>
    </submittedName>
</protein>
<accession>A0A061RVJ9</accession>
<reference evidence="1" key="1">
    <citation type="submission" date="2014-05" db="EMBL/GenBank/DDBJ databases">
        <title>The transcriptome of the halophilic microalga Tetraselmis sp. GSL018 isolated from the Great Salt Lake, Utah.</title>
        <authorList>
            <person name="Jinkerson R.E."/>
            <person name="D'Adamo S."/>
            <person name="Posewitz M.C."/>
        </authorList>
    </citation>
    <scope>NUCLEOTIDE SEQUENCE</scope>
    <source>
        <strain evidence="1">GSL018</strain>
    </source>
</reference>
<name>A0A061RVJ9_9CHLO</name>
<evidence type="ECO:0000313" key="1">
    <source>
        <dbReference type="EMBL" id="JAC74784.1"/>
    </source>
</evidence>
<proteinExistence type="predicted"/>
<feature type="non-terminal residue" evidence="1">
    <location>
        <position position="1"/>
    </location>
</feature>
<gene>
    <name evidence="1" type="ORF">TSPGSL018_25006</name>
</gene>
<dbReference type="EMBL" id="GBEZ01010951">
    <property type="protein sequence ID" value="JAC74784.1"/>
    <property type="molecule type" value="Transcribed_RNA"/>
</dbReference>